<evidence type="ECO:0000313" key="3">
    <source>
        <dbReference type="EMBL" id="NIH57366.1"/>
    </source>
</evidence>
<evidence type="ECO:0000259" key="1">
    <source>
        <dbReference type="Pfam" id="PF13298"/>
    </source>
</evidence>
<dbReference type="NCBIfam" id="TIGR02778">
    <property type="entry name" value="ligD_pol"/>
    <property type="match status" value="1"/>
</dbReference>
<sequence length="466" mass="50780">MALRTQVEVDGRLIEVTNLDKVMYPATGTTKGEVIAYYRGVAPWFVPHAHGRPATRKRWVNGVGTAERPGEVFFHKNLEPGATPEWVHTRPIEHKDGTSTYPLVDDAATLVWLAQLAALEIHTPQWRFGPRGGVHNPDRLVLDLDPGEGAALPECVETAHLAHEILDGMGLVSVPVTSGSKGIHIYAGLGGTQTAAQATEVARELAGALEAARPDLVTSTMTKALRVGKVLVDWSQNNGSKTTIAPYSLRGRHHPTVAAPRTWEELRPGLAQLEFPEVIERLNTIGDPMAVLLPDGAFSRDRLAAYRSKRDAARTPEPVPVAGETPGSHVTPVFVVQEHHARRLHWDFRLEHAGVLVSWALPKGLPLDPGDNHLAVQTEDHPVEYGSFEGVIPDGQYGAGRVTIWDAGTYDLEKWRDGEEVIVTLHGRPGGGLGGVPRRYALIGTKLDGDARNWLVHLMDGDRVAR</sequence>
<evidence type="ECO:0000313" key="4">
    <source>
        <dbReference type="Proteomes" id="UP000749311"/>
    </source>
</evidence>
<dbReference type="NCBIfam" id="TIGR02777">
    <property type="entry name" value="LigD_PE_dom"/>
    <property type="match status" value="1"/>
</dbReference>
<dbReference type="InterPro" id="IPR014144">
    <property type="entry name" value="LigD_PE_domain"/>
</dbReference>
<comment type="caution">
    <text evidence="3">The sequence shown here is derived from an EMBL/GenBank/DDBJ whole genome shotgun (WGS) entry which is preliminary data.</text>
</comment>
<evidence type="ECO:0000259" key="2">
    <source>
        <dbReference type="Pfam" id="PF21686"/>
    </source>
</evidence>
<feature type="domain" description="DNA ligase D 3'-phosphoesterase" evidence="1">
    <location>
        <begin position="337"/>
        <end position="428"/>
    </location>
</feature>
<dbReference type="PANTHER" id="PTHR42705:SF2">
    <property type="entry name" value="BIFUNCTIONAL NON-HOMOLOGOUS END JOINING PROTEIN LIGD"/>
    <property type="match status" value="1"/>
</dbReference>
<accession>A0ABX0SKV7</accession>
<feature type="domain" description="DNA ligase D polymerase" evidence="2">
    <location>
        <begin position="30"/>
        <end position="289"/>
    </location>
</feature>
<dbReference type="Proteomes" id="UP000749311">
    <property type="component" value="Unassembled WGS sequence"/>
</dbReference>
<dbReference type="InterPro" id="IPR033649">
    <property type="entry name" value="MtLigD_Pol-like"/>
</dbReference>
<reference evidence="3 4" key="1">
    <citation type="submission" date="2020-02" db="EMBL/GenBank/DDBJ databases">
        <title>Sequencing the genomes of 1000 actinobacteria strains.</title>
        <authorList>
            <person name="Klenk H.-P."/>
        </authorList>
    </citation>
    <scope>NUCLEOTIDE SEQUENCE [LARGE SCALE GENOMIC DNA]</scope>
    <source>
        <strain evidence="3 4">DSM 19609</strain>
    </source>
</reference>
<dbReference type="Pfam" id="PF13298">
    <property type="entry name" value="LigD_N"/>
    <property type="match status" value="1"/>
</dbReference>
<dbReference type="InterPro" id="IPR052171">
    <property type="entry name" value="NHEJ_LigD"/>
</dbReference>
<dbReference type="EMBL" id="JAAMOZ010000001">
    <property type="protein sequence ID" value="NIH57366.1"/>
    <property type="molecule type" value="Genomic_DNA"/>
</dbReference>
<dbReference type="InterPro" id="IPR014145">
    <property type="entry name" value="LigD_pol_dom"/>
</dbReference>
<organism evidence="3 4">
    <name type="scientific">Brooklawnia cerclae</name>
    <dbReference type="NCBI Taxonomy" id="349934"/>
    <lineage>
        <taxon>Bacteria</taxon>
        <taxon>Bacillati</taxon>
        <taxon>Actinomycetota</taxon>
        <taxon>Actinomycetes</taxon>
        <taxon>Propionibacteriales</taxon>
        <taxon>Propionibacteriaceae</taxon>
        <taxon>Brooklawnia</taxon>
    </lineage>
</organism>
<name>A0ABX0SKV7_9ACTN</name>
<protein>
    <submittedName>
        <fullName evidence="3">DNA ligase D-like protein (Predicted polymerase)/DNA ligase D-like protein (Predicted 3'-phosphoesterase)</fullName>
    </submittedName>
</protein>
<dbReference type="CDD" id="cd04863">
    <property type="entry name" value="MtLigD_Pol_like"/>
    <property type="match status" value="1"/>
</dbReference>
<keyword evidence="4" id="KW-1185">Reference proteome</keyword>
<dbReference type="Pfam" id="PF21686">
    <property type="entry name" value="LigD_Prim-Pol"/>
    <property type="match status" value="1"/>
</dbReference>
<dbReference type="PANTHER" id="PTHR42705">
    <property type="entry name" value="BIFUNCTIONAL NON-HOMOLOGOUS END JOINING PROTEIN LIGD"/>
    <property type="match status" value="1"/>
</dbReference>
<dbReference type="RefSeq" id="WP_167167004.1">
    <property type="nucleotide sequence ID" value="NZ_BAAAOO010000013.1"/>
</dbReference>
<gene>
    <name evidence="3" type="ORF">FB473_002011</name>
</gene>
<proteinExistence type="predicted"/>
<dbReference type="Gene3D" id="3.90.920.10">
    <property type="entry name" value="DNA primase, PRIM domain"/>
    <property type="match status" value="1"/>
</dbReference>